<reference evidence="1" key="1">
    <citation type="submission" date="2020-10" db="EMBL/GenBank/DDBJ databases">
        <title>Sequencing the genomes of 1000 actinobacteria strains.</title>
        <authorList>
            <person name="Klenk H.-P."/>
        </authorList>
    </citation>
    <scope>NUCLEOTIDE SEQUENCE</scope>
    <source>
        <strain evidence="1">DSM 45354</strain>
    </source>
</reference>
<dbReference type="InterPro" id="IPR036457">
    <property type="entry name" value="PPM-type-like_dom_sf"/>
</dbReference>
<evidence type="ECO:0008006" key="3">
    <source>
        <dbReference type="Google" id="ProtNLM"/>
    </source>
</evidence>
<protein>
    <recommendedName>
        <fullName evidence="3">Protein phosphatase 2C</fullName>
    </recommendedName>
</protein>
<evidence type="ECO:0000313" key="1">
    <source>
        <dbReference type="EMBL" id="MBE1603716.1"/>
    </source>
</evidence>
<comment type="caution">
    <text evidence="1">The sequence shown here is derived from an EMBL/GenBank/DDBJ whole genome shotgun (WGS) entry which is preliminary data.</text>
</comment>
<evidence type="ECO:0000313" key="2">
    <source>
        <dbReference type="Proteomes" id="UP000638648"/>
    </source>
</evidence>
<accession>A0A927MNY1</accession>
<dbReference type="Proteomes" id="UP000638648">
    <property type="component" value="Unassembled WGS sequence"/>
</dbReference>
<gene>
    <name evidence="1" type="ORF">HEB94_000564</name>
</gene>
<sequence length="250" mass="27529">MRPDVAVDVLVDGPIVAAVCDGASESMLAGQWANILAAAALDHASASLDFFGASDEFRDFAAEVVFEWSLWVDDYVAQRVQQGRPLKWYEEAKLPQGAFATLLVVHVASESAADDSPYVWRAAALGDSCLFHVRDDKIIATFPVQDSADFGVTPDLFGSVNRNGRLLAERSRFLEGTCEAGDHLFMMTDALAAWFLRCRDLGDVRQAIHQLRELDKGNDLQPFLDWISTLRATGDLRNDDVSLIHIDIQG</sequence>
<organism evidence="1 2">
    <name type="scientific">Actinopolymorpha pittospori</name>
    <dbReference type="NCBI Taxonomy" id="648752"/>
    <lineage>
        <taxon>Bacteria</taxon>
        <taxon>Bacillati</taxon>
        <taxon>Actinomycetota</taxon>
        <taxon>Actinomycetes</taxon>
        <taxon>Propionibacteriales</taxon>
        <taxon>Actinopolymorphaceae</taxon>
        <taxon>Actinopolymorpha</taxon>
    </lineage>
</organism>
<name>A0A927MNY1_9ACTN</name>
<keyword evidence="2" id="KW-1185">Reference proteome</keyword>
<dbReference type="SUPFAM" id="SSF81606">
    <property type="entry name" value="PP2C-like"/>
    <property type="match status" value="1"/>
</dbReference>
<dbReference type="AlphaFoldDB" id="A0A927MNY1"/>
<proteinExistence type="predicted"/>
<dbReference type="EMBL" id="JADBEM010000001">
    <property type="protein sequence ID" value="MBE1603716.1"/>
    <property type="molecule type" value="Genomic_DNA"/>
</dbReference>